<protein>
    <submittedName>
        <fullName evidence="1">Uncharacterized protein</fullName>
    </submittedName>
</protein>
<dbReference type="SUPFAM" id="SSF56219">
    <property type="entry name" value="DNase I-like"/>
    <property type="match status" value="1"/>
</dbReference>
<dbReference type="GeneID" id="24565737"/>
<dbReference type="KEGG" id="bbig:BBBOND_0310990"/>
<dbReference type="InterPro" id="IPR036691">
    <property type="entry name" value="Endo/exonu/phosph_ase_sf"/>
</dbReference>
<dbReference type="EMBL" id="LK391709">
    <property type="protein sequence ID" value="CDR97196.1"/>
    <property type="molecule type" value="Genomic_DNA"/>
</dbReference>
<dbReference type="AlphaFoldDB" id="A0A061D921"/>
<name>A0A061D921_BABBI</name>
<dbReference type="OrthoDB" id="498125at2759"/>
<dbReference type="STRING" id="5866.A0A061D921"/>
<evidence type="ECO:0000313" key="2">
    <source>
        <dbReference type="Proteomes" id="UP000033188"/>
    </source>
</evidence>
<keyword evidence="2" id="KW-1185">Reference proteome</keyword>
<dbReference type="Gene3D" id="3.60.10.10">
    <property type="entry name" value="Endonuclease/exonuclease/phosphatase"/>
    <property type="match status" value="1"/>
</dbReference>
<sequence>MSPINGWDTANLKQKKQWQRDLAHLLHNLKDTKAVVLCGYLNWYVEGIFSHIFNSAPEDIDLSDSEKLKMESSPVLHNSGHTGFPGCRPADREGYKWILLAGRLVDSFRRLHPYKGKDKNPNNKKYTSLVYLGDKTRCAVRTNLTLVSNYFMKNVSQCEIIGNTNDLVSARNR</sequence>
<evidence type="ECO:0000313" key="1">
    <source>
        <dbReference type="EMBL" id="CDR97196.1"/>
    </source>
</evidence>
<reference evidence="2" key="1">
    <citation type="journal article" date="2014" name="Nucleic Acids Res.">
        <title>The evolutionary dynamics of variant antigen genes in Babesia reveal a history of genomic innovation underlying host-parasite interaction.</title>
        <authorList>
            <person name="Jackson A.P."/>
            <person name="Otto T.D."/>
            <person name="Darby A."/>
            <person name="Ramaprasad A."/>
            <person name="Xia D."/>
            <person name="Echaide I.E."/>
            <person name="Farber M."/>
            <person name="Gahlot S."/>
            <person name="Gamble J."/>
            <person name="Gupta D."/>
            <person name="Gupta Y."/>
            <person name="Jackson L."/>
            <person name="Malandrin L."/>
            <person name="Malas T.B."/>
            <person name="Moussa E."/>
            <person name="Nair M."/>
            <person name="Reid A.J."/>
            <person name="Sanders M."/>
            <person name="Sharma J."/>
            <person name="Tracey A."/>
            <person name="Quail M.A."/>
            <person name="Weir W."/>
            <person name="Wastling J.M."/>
            <person name="Hall N."/>
            <person name="Willadsen P."/>
            <person name="Lingelbach K."/>
            <person name="Shiels B."/>
            <person name="Tait A."/>
            <person name="Berriman M."/>
            <person name="Allred D.R."/>
            <person name="Pain A."/>
        </authorList>
    </citation>
    <scope>NUCLEOTIDE SEQUENCE [LARGE SCALE GENOMIC DNA]</scope>
    <source>
        <strain evidence="2">Bond</strain>
    </source>
</reference>
<proteinExistence type="predicted"/>
<gene>
    <name evidence="1" type="ORF">BBBOND_0310990</name>
</gene>
<dbReference type="Proteomes" id="UP000033188">
    <property type="component" value="Chromosome 3"/>
</dbReference>
<dbReference type="RefSeq" id="XP_012769382.1">
    <property type="nucleotide sequence ID" value="XM_012913928.1"/>
</dbReference>
<dbReference type="VEuPathDB" id="PiroplasmaDB:BBBOND_0310990"/>
<organism evidence="1 2">
    <name type="scientific">Babesia bigemina</name>
    <dbReference type="NCBI Taxonomy" id="5866"/>
    <lineage>
        <taxon>Eukaryota</taxon>
        <taxon>Sar</taxon>
        <taxon>Alveolata</taxon>
        <taxon>Apicomplexa</taxon>
        <taxon>Aconoidasida</taxon>
        <taxon>Piroplasmida</taxon>
        <taxon>Babesiidae</taxon>
        <taxon>Babesia</taxon>
    </lineage>
</organism>
<accession>A0A061D921</accession>